<dbReference type="AlphaFoldDB" id="A0A819VXH7"/>
<accession>A0A819VXH7</accession>
<evidence type="ECO:0000313" key="2">
    <source>
        <dbReference type="Proteomes" id="UP000663844"/>
    </source>
</evidence>
<gene>
    <name evidence="1" type="ORF">OXD698_LOCUS36152</name>
</gene>
<evidence type="ECO:0000313" key="1">
    <source>
        <dbReference type="EMBL" id="CAF4114978.1"/>
    </source>
</evidence>
<proteinExistence type="predicted"/>
<organism evidence="1 2">
    <name type="scientific">Adineta steineri</name>
    <dbReference type="NCBI Taxonomy" id="433720"/>
    <lineage>
        <taxon>Eukaryota</taxon>
        <taxon>Metazoa</taxon>
        <taxon>Spiralia</taxon>
        <taxon>Gnathifera</taxon>
        <taxon>Rotifera</taxon>
        <taxon>Eurotatoria</taxon>
        <taxon>Bdelloidea</taxon>
        <taxon>Adinetida</taxon>
        <taxon>Adinetidae</taxon>
        <taxon>Adineta</taxon>
    </lineage>
</organism>
<dbReference type="EMBL" id="CAJOAZ010005851">
    <property type="protein sequence ID" value="CAF4114978.1"/>
    <property type="molecule type" value="Genomic_DNA"/>
</dbReference>
<protein>
    <recommendedName>
        <fullName evidence="3">TIR domain-containing protein</fullName>
    </recommendedName>
</protein>
<evidence type="ECO:0008006" key="3">
    <source>
        <dbReference type="Google" id="ProtNLM"/>
    </source>
</evidence>
<sequence>MEVEQQKQFVEILINEIKRDIESRNSKWRILFLFNHQQKNLYTEFSRLMTKLQTYEDDFAQISCPVSTMLITLTTSSNDDLRRCEHETNDYVEEHIISNRSVNLQFDFRRWNQHMIYSFYSYCLTKSVLPRLTLKDDVQLQLIGSILDVEKVTAKCQLMCDISDELTSTNQSQSSSTGYNIYFSYCRSNQSTCHQLFNCLTNEGYSICRKSSKKSLSASDIEKSDVFVVVFSEEQHIPDNEWLSSLTLATLFYDLFDCEIDLEFIDDFDLEYDQLLSTLLRYTKPGITGQPYPAKRIVNKPQNENENYQEIIFGQKSAALQKITPEQNRQLKLVYQQELQKKIEVKKIPSDEIDDLVVSLTVIVDDLKTLLAGHENDYSQIRPHWPLDKSCQIALNDFLYCIKRWLEKAPNVIKGNFPPFSPTGDINDALFTIHQAPQGDSDQRTYELIDCSPPSMYFSVLPSDLGCSFNDEQADEYYARLLRKTKPEDETEKETEENIVVRECQSVDQLKIGDALKTAEDIRKIEERDNPDRIWTKARGTKAFIEQKIKNIREFQDLCERFK</sequence>
<name>A0A819VXH7_9BILA</name>
<dbReference type="Proteomes" id="UP000663844">
    <property type="component" value="Unassembled WGS sequence"/>
</dbReference>
<comment type="caution">
    <text evidence="1">The sequence shown here is derived from an EMBL/GenBank/DDBJ whole genome shotgun (WGS) entry which is preliminary data.</text>
</comment>
<reference evidence="1" key="1">
    <citation type="submission" date="2021-02" db="EMBL/GenBank/DDBJ databases">
        <authorList>
            <person name="Nowell W R."/>
        </authorList>
    </citation>
    <scope>NUCLEOTIDE SEQUENCE</scope>
</reference>